<comment type="similarity">
    <text evidence="3">Belongs to the polysaccharide deacetylase family.</text>
</comment>
<evidence type="ECO:0000259" key="7">
    <source>
        <dbReference type="PROSITE" id="PS51677"/>
    </source>
</evidence>
<keyword evidence="9" id="KW-1185">Reference proteome</keyword>
<evidence type="ECO:0000313" key="9">
    <source>
        <dbReference type="Proteomes" id="UP000549052"/>
    </source>
</evidence>
<dbReference type="SUPFAM" id="SSF88713">
    <property type="entry name" value="Glycoside hydrolase/deacetylase"/>
    <property type="match status" value="1"/>
</dbReference>
<accession>A0A839EBA1</accession>
<proteinExistence type="inferred from homology"/>
<evidence type="ECO:0000256" key="4">
    <source>
        <dbReference type="ARBA" id="ARBA00020071"/>
    </source>
</evidence>
<dbReference type="RefSeq" id="WP_182547863.1">
    <property type="nucleotide sequence ID" value="NZ_JACGXN010000001.1"/>
</dbReference>
<keyword evidence="5" id="KW-0732">Signal</keyword>
<sequence>MPIPILMYHQIDKPAGRGSPFRYLTVDPVNFHRQMNWLKRMGYMGLSIRDLQPYLKGEKIGKVFGITFDDGFRNVHVHALPVLDELGFTATNYFVSRQIGGFNEWDAVVGVPHSPCMSKAEMLEWAALGHEVGAHTLDHVHLTEIGIDEARRQITDVRHELEDMLGSTVDAFCYPYGNFSGDIRQLVESAGYTTATTTQRGRATSHSDMLLLPRKIVRRTDGWLNVLRKSVTG</sequence>
<dbReference type="InterPro" id="IPR011330">
    <property type="entry name" value="Glyco_hydro/deAcase_b/a-brl"/>
</dbReference>
<gene>
    <name evidence="8" type="ORF">FHW16_000843</name>
</gene>
<evidence type="ECO:0000256" key="5">
    <source>
        <dbReference type="ARBA" id="ARBA00022729"/>
    </source>
</evidence>
<comment type="caution">
    <text evidence="8">The sequence shown here is derived from an EMBL/GenBank/DDBJ whole genome shotgun (WGS) entry which is preliminary data.</text>
</comment>
<dbReference type="CDD" id="cd10918">
    <property type="entry name" value="CE4_NodB_like_5s_6s"/>
    <property type="match status" value="1"/>
</dbReference>
<evidence type="ECO:0000256" key="1">
    <source>
        <dbReference type="ARBA" id="ARBA00003236"/>
    </source>
</evidence>
<reference evidence="8 9" key="1">
    <citation type="submission" date="2020-07" db="EMBL/GenBank/DDBJ databases">
        <title>Genomic Encyclopedia of Type Strains, Phase IV (KMG-V): Genome sequencing to study the core and pangenomes of soil and plant-associated prokaryotes.</title>
        <authorList>
            <person name="Whitman W."/>
        </authorList>
    </citation>
    <scope>NUCLEOTIDE SEQUENCE [LARGE SCALE GENOMIC DNA]</scope>
    <source>
        <strain evidence="8 9">AN3</strain>
    </source>
</reference>
<dbReference type="GO" id="GO:0005576">
    <property type="term" value="C:extracellular region"/>
    <property type="evidence" value="ECO:0007669"/>
    <property type="project" value="UniProtKB-SubCell"/>
</dbReference>
<dbReference type="PANTHER" id="PTHR34216">
    <property type="match status" value="1"/>
</dbReference>
<dbReference type="Pfam" id="PF01522">
    <property type="entry name" value="Polysacc_deac_1"/>
    <property type="match status" value="1"/>
</dbReference>
<evidence type="ECO:0000256" key="6">
    <source>
        <dbReference type="ARBA" id="ARBA00032976"/>
    </source>
</evidence>
<evidence type="ECO:0000313" key="8">
    <source>
        <dbReference type="EMBL" id="MBA8877161.1"/>
    </source>
</evidence>
<dbReference type="PANTHER" id="PTHR34216:SF3">
    <property type="entry name" value="POLY-BETA-1,6-N-ACETYL-D-GLUCOSAMINE N-DEACETYLASE"/>
    <property type="match status" value="1"/>
</dbReference>
<organism evidence="8 9">
    <name type="scientific">Phyllobacterium myrsinacearum</name>
    <dbReference type="NCBI Taxonomy" id="28101"/>
    <lineage>
        <taxon>Bacteria</taxon>
        <taxon>Pseudomonadati</taxon>
        <taxon>Pseudomonadota</taxon>
        <taxon>Alphaproteobacteria</taxon>
        <taxon>Hyphomicrobiales</taxon>
        <taxon>Phyllobacteriaceae</taxon>
        <taxon>Phyllobacterium</taxon>
    </lineage>
</organism>
<evidence type="ECO:0000256" key="3">
    <source>
        <dbReference type="ARBA" id="ARBA00010973"/>
    </source>
</evidence>
<dbReference type="AlphaFoldDB" id="A0A839EBA1"/>
<comment type="function">
    <text evidence="1">Is involved in generating a small heat-stable compound (Nod), an acylated oligomer of N-acetylglucosamine, that stimulates mitosis in various plant protoplasts.</text>
</comment>
<dbReference type="InterPro" id="IPR051398">
    <property type="entry name" value="Polysacch_Deacetylase"/>
</dbReference>
<dbReference type="InterPro" id="IPR002509">
    <property type="entry name" value="NODB_dom"/>
</dbReference>
<name>A0A839EBA1_9HYPH</name>
<dbReference type="Gene3D" id="3.20.20.370">
    <property type="entry name" value="Glycoside hydrolase/deacetylase"/>
    <property type="match status" value="1"/>
</dbReference>
<dbReference type="GO" id="GO:0016810">
    <property type="term" value="F:hydrolase activity, acting on carbon-nitrogen (but not peptide) bonds"/>
    <property type="evidence" value="ECO:0007669"/>
    <property type="project" value="InterPro"/>
</dbReference>
<feature type="domain" description="NodB homology" evidence="7">
    <location>
        <begin position="62"/>
        <end position="233"/>
    </location>
</feature>
<dbReference type="GO" id="GO:0005975">
    <property type="term" value="P:carbohydrate metabolic process"/>
    <property type="evidence" value="ECO:0007669"/>
    <property type="project" value="InterPro"/>
</dbReference>
<evidence type="ECO:0000256" key="2">
    <source>
        <dbReference type="ARBA" id="ARBA00004613"/>
    </source>
</evidence>
<dbReference type="PROSITE" id="PS51677">
    <property type="entry name" value="NODB"/>
    <property type="match status" value="1"/>
</dbReference>
<comment type="subcellular location">
    <subcellularLocation>
        <location evidence="2">Secreted</location>
    </subcellularLocation>
</comment>
<dbReference type="EMBL" id="JACGXN010000001">
    <property type="protein sequence ID" value="MBA8877161.1"/>
    <property type="molecule type" value="Genomic_DNA"/>
</dbReference>
<dbReference type="Proteomes" id="UP000549052">
    <property type="component" value="Unassembled WGS sequence"/>
</dbReference>
<protein>
    <recommendedName>
        <fullName evidence="4">Chitooligosaccharide deacetylase</fullName>
    </recommendedName>
    <alternativeName>
        <fullName evidence="6">Nodulation protein B</fullName>
    </alternativeName>
</protein>